<proteinExistence type="predicted"/>
<gene>
    <name evidence="2" type="ORF">GCM10008927_09150</name>
</gene>
<feature type="transmembrane region" description="Helical" evidence="1">
    <location>
        <begin position="104"/>
        <end position="124"/>
    </location>
</feature>
<protein>
    <submittedName>
        <fullName evidence="2">Uncharacterized protein</fullName>
    </submittedName>
</protein>
<evidence type="ECO:0000313" key="2">
    <source>
        <dbReference type="EMBL" id="GHA46127.1"/>
    </source>
</evidence>
<accession>A0ABQ3D159</accession>
<dbReference type="Proteomes" id="UP000634455">
    <property type="component" value="Unassembled WGS sequence"/>
</dbReference>
<organism evidence="2 3">
    <name type="scientific">Paramylibacter ulvae</name>
    <dbReference type="NCBI Taxonomy" id="1651968"/>
    <lineage>
        <taxon>Bacteria</taxon>
        <taxon>Pseudomonadati</taxon>
        <taxon>Pseudomonadota</taxon>
        <taxon>Alphaproteobacteria</taxon>
        <taxon>Rhodobacterales</taxon>
        <taxon>Paracoccaceae</taxon>
        <taxon>Paramylibacter</taxon>
    </lineage>
</organism>
<reference evidence="3" key="1">
    <citation type="journal article" date="2019" name="Int. J. Syst. Evol. Microbiol.">
        <title>The Global Catalogue of Microorganisms (GCM) 10K type strain sequencing project: providing services to taxonomists for standard genome sequencing and annotation.</title>
        <authorList>
            <consortium name="The Broad Institute Genomics Platform"/>
            <consortium name="The Broad Institute Genome Sequencing Center for Infectious Disease"/>
            <person name="Wu L."/>
            <person name="Ma J."/>
        </authorList>
    </citation>
    <scope>NUCLEOTIDE SEQUENCE [LARGE SCALE GENOMIC DNA]</scope>
    <source>
        <strain evidence="3">KCTC 32465</strain>
    </source>
</reference>
<evidence type="ECO:0000256" key="1">
    <source>
        <dbReference type="SAM" id="Phobius"/>
    </source>
</evidence>
<evidence type="ECO:0000313" key="3">
    <source>
        <dbReference type="Proteomes" id="UP000634455"/>
    </source>
</evidence>
<keyword evidence="3" id="KW-1185">Reference proteome</keyword>
<sequence>MTALKEYERLESIGLWRETAEGQRKEVVVAFGDASLVLRDSNDRPLTHWSMAAIERTNSNQRPAIYTVDPDGHETLEIDDKTMIKAIERVRNRIQRARPKPGRLRVWISAITLCAFVIAGVVWLPEATARYATGIVPDAKLEDIGRRALAQVNKLTGTPCSSPYGERALRLLEDRLIGTTSNRILIVDMGPRKSALLPNGNILINKSLLSDQNGPELMAGYVLMERAMQDERPQLYDLFLTSGLNTTLHFLANGKINKAKLDQFAENKIMGELSNPRPDNLHELFNVAEITSTPFAKSDNRYADLASIDNYAKQSVPLLSDEDWLALQEICD</sequence>
<name>A0ABQ3D159_9RHOB</name>
<keyword evidence="1" id="KW-0812">Transmembrane</keyword>
<keyword evidence="1" id="KW-0472">Membrane</keyword>
<dbReference type="RefSeq" id="WP_189639357.1">
    <property type="nucleotide sequence ID" value="NZ_BMZF01000001.1"/>
</dbReference>
<comment type="caution">
    <text evidence="2">The sequence shown here is derived from an EMBL/GenBank/DDBJ whole genome shotgun (WGS) entry which is preliminary data.</text>
</comment>
<keyword evidence="1" id="KW-1133">Transmembrane helix</keyword>
<dbReference type="EMBL" id="BMZF01000001">
    <property type="protein sequence ID" value="GHA46127.1"/>
    <property type="molecule type" value="Genomic_DNA"/>
</dbReference>